<dbReference type="AlphaFoldDB" id="A0A1M2VUK1"/>
<comment type="caution">
    <text evidence="3">The sequence shown here is derived from an EMBL/GenBank/DDBJ whole genome shotgun (WGS) entry which is preliminary data.</text>
</comment>
<keyword evidence="2" id="KW-0732">Signal</keyword>
<keyword evidence="4" id="KW-1185">Reference proteome</keyword>
<evidence type="ECO:0000256" key="2">
    <source>
        <dbReference type="SAM" id="SignalP"/>
    </source>
</evidence>
<feature type="signal peptide" evidence="2">
    <location>
        <begin position="1"/>
        <end position="19"/>
    </location>
</feature>
<gene>
    <name evidence="3" type="ORF">TRAPUB_12238</name>
</gene>
<proteinExistence type="predicted"/>
<accession>A0A1M2VUK1</accession>
<dbReference type="EMBL" id="MNAD01000668">
    <property type="protein sequence ID" value="OJT11238.1"/>
    <property type="molecule type" value="Genomic_DNA"/>
</dbReference>
<feature type="region of interest" description="Disordered" evidence="1">
    <location>
        <begin position="38"/>
        <end position="79"/>
    </location>
</feature>
<protein>
    <submittedName>
        <fullName evidence="3">Uncharacterized protein</fullName>
    </submittedName>
</protein>
<organism evidence="3 4">
    <name type="scientific">Trametes pubescens</name>
    <name type="common">White-rot fungus</name>
    <dbReference type="NCBI Taxonomy" id="154538"/>
    <lineage>
        <taxon>Eukaryota</taxon>
        <taxon>Fungi</taxon>
        <taxon>Dikarya</taxon>
        <taxon>Basidiomycota</taxon>
        <taxon>Agaricomycotina</taxon>
        <taxon>Agaricomycetes</taxon>
        <taxon>Polyporales</taxon>
        <taxon>Polyporaceae</taxon>
        <taxon>Trametes</taxon>
    </lineage>
</organism>
<reference evidence="3 4" key="1">
    <citation type="submission" date="2016-10" db="EMBL/GenBank/DDBJ databases">
        <title>Genome sequence of the basidiomycete white-rot fungus Trametes pubescens.</title>
        <authorList>
            <person name="Makela M.R."/>
            <person name="Granchi Z."/>
            <person name="Peng M."/>
            <person name="De Vries R.P."/>
            <person name="Grigoriev I."/>
            <person name="Riley R."/>
            <person name="Hilden K."/>
        </authorList>
    </citation>
    <scope>NUCLEOTIDE SEQUENCE [LARGE SCALE GENOMIC DNA]</scope>
    <source>
        <strain evidence="3 4">FBCC735</strain>
    </source>
</reference>
<evidence type="ECO:0000313" key="3">
    <source>
        <dbReference type="EMBL" id="OJT11238.1"/>
    </source>
</evidence>
<evidence type="ECO:0000313" key="4">
    <source>
        <dbReference type="Proteomes" id="UP000184267"/>
    </source>
</evidence>
<feature type="chain" id="PRO_5012566997" evidence="2">
    <location>
        <begin position="20"/>
        <end position="163"/>
    </location>
</feature>
<evidence type="ECO:0000256" key="1">
    <source>
        <dbReference type="SAM" id="MobiDB-lite"/>
    </source>
</evidence>
<dbReference type="Proteomes" id="UP000184267">
    <property type="component" value="Unassembled WGS sequence"/>
</dbReference>
<sequence length="163" mass="17879">MSTLIETALLLLLLYIVYAYKPPDGIVVPRPVAHRVPDALAPPDDLPERSPSPPPAPARPRVRARSESVFSASTPLRRAKSDDLDYEVALTVERDAEVEPTIHRVFEVQAAAADNGYVTPSPVFLIAQELIDRMLQIPKSWRFEHNSRGLGPEPCSTSGSSNS</sequence>
<name>A0A1M2VUK1_TRAPU</name>